<reference evidence="10" key="1">
    <citation type="submission" date="2023-08" db="EMBL/GenBank/DDBJ databases">
        <title>Rhodospirillaceae gen. nov., a novel taxon isolated from the Yangtze River Yuezi River estuary sludge.</title>
        <authorList>
            <person name="Ruan L."/>
        </authorList>
    </citation>
    <scope>NUCLEOTIDE SEQUENCE [LARGE SCALE GENOMIC DNA]</scope>
    <source>
        <strain evidence="10">R-7</strain>
    </source>
</reference>
<dbReference type="GO" id="GO:0008784">
    <property type="term" value="F:alanine racemase activity"/>
    <property type="evidence" value="ECO:0007669"/>
    <property type="project" value="UniProtKB-EC"/>
</dbReference>
<sequence length="372" mass="39366">MPDASTAVLTIDLAAIAENYRILSEQVAPATCGAAVKADAYGLGAATVASVLHRAGCDHFFVATLDEALALRPIVPTAQIYVLNGLPAGAAEAVAAENLIPVLGTLEQIEDWRQHCRTARPKPAALMIDTGMSRLGLSEKDTVRLAGDPALLQGIPIVHAMSHLACSDDEANPMNIRQLTLFRALTERFPWPGGAKPTLSMAASSGCFLGTDYHFDLARPGASLYGLEPMIGRPNPMRPVVALEGKILQIRDVDLGMTVGYGATHQFKGRSRLAVIGVGYADGIFRSLGNRGAVFVAGERAPIVGRISMDLMTADIGHLSLSACRVGDPVEIIGPHQSVDDLARDAGTIGYEILTALGSRYLRRYHAAGPRA</sequence>
<protein>
    <recommendedName>
        <fullName evidence="4 7">Alanine racemase</fullName>
        <ecNumber evidence="4 7">5.1.1.1</ecNumber>
    </recommendedName>
</protein>
<dbReference type="EC" id="5.1.1.1" evidence="4 7"/>
<name>A0ABU0YIA4_9PROT</name>
<comment type="pathway">
    <text evidence="7">Amino-acid biosynthesis; D-alanine biosynthesis; D-alanine from L-alanine: step 1/1.</text>
</comment>
<keyword evidence="6 7" id="KW-0413">Isomerase</keyword>
<keyword evidence="10" id="KW-1185">Reference proteome</keyword>
<proteinExistence type="inferred from homology"/>
<dbReference type="SMART" id="SM01005">
    <property type="entry name" value="Ala_racemase_C"/>
    <property type="match status" value="1"/>
</dbReference>
<feature type="active site" description="Proton acceptor; specific for D-alanine" evidence="7">
    <location>
        <position position="37"/>
    </location>
</feature>
<evidence type="ECO:0000256" key="1">
    <source>
        <dbReference type="ARBA" id="ARBA00000316"/>
    </source>
</evidence>
<dbReference type="SUPFAM" id="SSF51419">
    <property type="entry name" value="PLP-binding barrel"/>
    <property type="match status" value="1"/>
</dbReference>
<evidence type="ECO:0000256" key="5">
    <source>
        <dbReference type="ARBA" id="ARBA00022898"/>
    </source>
</evidence>
<evidence type="ECO:0000256" key="4">
    <source>
        <dbReference type="ARBA" id="ARBA00013089"/>
    </source>
</evidence>
<dbReference type="PROSITE" id="PS00395">
    <property type="entry name" value="ALANINE_RACEMASE"/>
    <property type="match status" value="1"/>
</dbReference>
<dbReference type="Proteomes" id="UP001230156">
    <property type="component" value="Unassembled WGS sequence"/>
</dbReference>
<evidence type="ECO:0000256" key="3">
    <source>
        <dbReference type="ARBA" id="ARBA00007880"/>
    </source>
</evidence>
<dbReference type="CDD" id="cd00430">
    <property type="entry name" value="PLPDE_III_AR"/>
    <property type="match status" value="1"/>
</dbReference>
<keyword evidence="5 7" id="KW-0663">Pyridoxal phosphate</keyword>
<dbReference type="InterPro" id="IPR001608">
    <property type="entry name" value="Ala_racemase_N"/>
</dbReference>
<evidence type="ECO:0000259" key="8">
    <source>
        <dbReference type="SMART" id="SM01005"/>
    </source>
</evidence>
<dbReference type="PANTHER" id="PTHR30511">
    <property type="entry name" value="ALANINE RACEMASE"/>
    <property type="match status" value="1"/>
</dbReference>
<dbReference type="EMBL" id="JAUYVI010000002">
    <property type="protein sequence ID" value="MDQ7247449.1"/>
    <property type="molecule type" value="Genomic_DNA"/>
</dbReference>
<feature type="binding site" evidence="7">
    <location>
        <position position="134"/>
    </location>
    <ligand>
        <name>substrate</name>
    </ligand>
</feature>
<dbReference type="HAMAP" id="MF_01201">
    <property type="entry name" value="Ala_racemase"/>
    <property type="match status" value="1"/>
</dbReference>
<dbReference type="InterPro" id="IPR009006">
    <property type="entry name" value="Ala_racemase/Decarboxylase_C"/>
</dbReference>
<evidence type="ECO:0000313" key="10">
    <source>
        <dbReference type="Proteomes" id="UP001230156"/>
    </source>
</evidence>
<feature type="active site" description="Proton acceptor; specific for L-alanine" evidence="7">
    <location>
        <position position="261"/>
    </location>
</feature>
<comment type="caution">
    <text evidence="9">The sequence shown here is derived from an EMBL/GenBank/DDBJ whole genome shotgun (WGS) entry which is preliminary data.</text>
</comment>
<accession>A0ABU0YIA4</accession>
<organism evidence="9 10">
    <name type="scientific">Dongia sedimenti</name>
    <dbReference type="NCBI Taxonomy" id="3064282"/>
    <lineage>
        <taxon>Bacteria</taxon>
        <taxon>Pseudomonadati</taxon>
        <taxon>Pseudomonadota</taxon>
        <taxon>Alphaproteobacteria</taxon>
        <taxon>Rhodospirillales</taxon>
        <taxon>Dongiaceae</taxon>
        <taxon>Dongia</taxon>
    </lineage>
</organism>
<dbReference type="SUPFAM" id="SSF50621">
    <property type="entry name" value="Alanine racemase C-terminal domain-like"/>
    <property type="match status" value="1"/>
</dbReference>
<feature type="modified residue" description="N6-(pyridoxal phosphate)lysine" evidence="7">
    <location>
        <position position="37"/>
    </location>
</feature>
<dbReference type="Pfam" id="PF01168">
    <property type="entry name" value="Ala_racemase_N"/>
    <property type="match status" value="1"/>
</dbReference>
<dbReference type="Gene3D" id="2.40.37.10">
    <property type="entry name" value="Lyase, Ornithine Decarboxylase, Chain A, domain 1"/>
    <property type="match status" value="1"/>
</dbReference>
<evidence type="ECO:0000313" key="9">
    <source>
        <dbReference type="EMBL" id="MDQ7247449.1"/>
    </source>
</evidence>
<evidence type="ECO:0000256" key="7">
    <source>
        <dbReference type="HAMAP-Rule" id="MF_01201"/>
    </source>
</evidence>
<comment type="cofactor">
    <cofactor evidence="2 7">
        <name>pyridoxal 5'-phosphate</name>
        <dbReference type="ChEBI" id="CHEBI:597326"/>
    </cofactor>
</comment>
<dbReference type="PANTHER" id="PTHR30511:SF0">
    <property type="entry name" value="ALANINE RACEMASE, CATABOLIC-RELATED"/>
    <property type="match status" value="1"/>
</dbReference>
<dbReference type="PRINTS" id="PR00992">
    <property type="entry name" value="ALARACEMASE"/>
</dbReference>
<evidence type="ECO:0000256" key="2">
    <source>
        <dbReference type="ARBA" id="ARBA00001933"/>
    </source>
</evidence>
<dbReference type="Pfam" id="PF00842">
    <property type="entry name" value="Ala_racemase_C"/>
    <property type="match status" value="1"/>
</dbReference>
<comment type="function">
    <text evidence="7">Catalyzes the interconversion of L-alanine and D-alanine. May also act on other amino acids.</text>
</comment>
<feature type="binding site" evidence="7">
    <location>
        <position position="309"/>
    </location>
    <ligand>
        <name>substrate</name>
    </ligand>
</feature>
<feature type="domain" description="Alanine racemase C-terminal" evidence="8">
    <location>
        <begin position="240"/>
        <end position="366"/>
    </location>
</feature>
<dbReference type="Gene3D" id="3.20.20.10">
    <property type="entry name" value="Alanine racemase"/>
    <property type="match status" value="1"/>
</dbReference>
<dbReference type="InterPro" id="IPR000821">
    <property type="entry name" value="Ala_racemase"/>
</dbReference>
<dbReference type="InterPro" id="IPR029066">
    <property type="entry name" value="PLP-binding_barrel"/>
</dbReference>
<comment type="catalytic activity">
    <reaction evidence="1 7">
        <text>L-alanine = D-alanine</text>
        <dbReference type="Rhea" id="RHEA:20249"/>
        <dbReference type="ChEBI" id="CHEBI:57416"/>
        <dbReference type="ChEBI" id="CHEBI:57972"/>
        <dbReference type="EC" id="5.1.1.1"/>
    </reaction>
</comment>
<comment type="similarity">
    <text evidence="3 7">Belongs to the alanine racemase family.</text>
</comment>
<dbReference type="RefSeq" id="WP_379954850.1">
    <property type="nucleotide sequence ID" value="NZ_JAUYVI010000002.1"/>
</dbReference>
<gene>
    <name evidence="9" type="primary">alr</name>
    <name evidence="9" type="ORF">Q8A70_07210</name>
</gene>
<evidence type="ECO:0000256" key="6">
    <source>
        <dbReference type="ARBA" id="ARBA00023235"/>
    </source>
</evidence>
<dbReference type="InterPro" id="IPR020622">
    <property type="entry name" value="Ala_racemase_pyridoxalP-BS"/>
</dbReference>
<dbReference type="InterPro" id="IPR011079">
    <property type="entry name" value="Ala_racemase_C"/>
</dbReference>
<dbReference type="NCBIfam" id="TIGR00492">
    <property type="entry name" value="alr"/>
    <property type="match status" value="1"/>
</dbReference>